<proteinExistence type="predicted"/>
<feature type="compositionally biased region" description="Basic and acidic residues" evidence="1">
    <location>
        <begin position="25"/>
        <end position="35"/>
    </location>
</feature>
<feature type="region of interest" description="Disordered" evidence="1">
    <location>
        <begin position="178"/>
        <end position="199"/>
    </location>
</feature>
<keyword evidence="3" id="KW-1185">Reference proteome</keyword>
<evidence type="ECO:0000313" key="3">
    <source>
        <dbReference type="Proteomes" id="UP001231189"/>
    </source>
</evidence>
<reference evidence="2" key="1">
    <citation type="submission" date="2023-07" db="EMBL/GenBank/DDBJ databases">
        <title>A chromosome-level genome assembly of Lolium multiflorum.</title>
        <authorList>
            <person name="Chen Y."/>
            <person name="Copetti D."/>
            <person name="Kolliker R."/>
            <person name="Studer B."/>
        </authorList>
    </citation>
    <scope>NUCLEOTIDE SEQUENCE</scope>
    <source>
        <strain evidence="2">02402/16</strain>
        <tissue evidence="2">Leaf</tissue>
    </source>
</reference>
<name>A0AAD8T414_LOLMU</name>
<feature type="compositionally biased region" description="Basic and acidic residues" evidence="1">
    <location>
        <begin position="178"/>
        <end position="192"/>
    </location>
</feature>
<evidence type="ECO:0000256" key="1">
    <source>
        <dbReference type="SAM" id="MobiDB-lite"/>
    </source>
</evidence>
<gene>
    <name evidence="2" type="ORF">QYE76_056772</name>
</gene>
<comment type="caution">
    <text evidence="2">The sequence shown here is derived from an EMBL/GenBank/DDBJ whole genome shotgun (WGS) entry which is preliminary data.</text>
</comment>
<sequence length="199" mass="20882">MAGKRKATELDAAPGSAQPPPPQRWRGDRDEDDHSSLGSFPSALMIFYLMSADSQSDRATLGDADDERSSLSDGHVGSAEPSDLEEVAAAAAQTHSPPAADQATDMEVQPQSPPPTDQTVPATEVADHSVAAAAPAPEMVVPDAAFVWCSGCAREPASVCLVPVKHDCLCLPCPGTERRGDEGGLSHPHGLDFMKNYTH</sequence>
<accession>A0AAD8T414</accession>
<feature type="region of interest" description="Disordered" evidence="1">
    <location>
        <begin position="1"/>
        <end position="38"/>
    </location>
</feature>
<dbReference type="EMBL" id="JAUUTY010000003">
    <property type="protein sequence ID" value="KAK1668613.1"/>
    <property type="molecule type" value="Genomic_DNA"/>
</dbReference>
<feature type="region of interest" description="Disordered" evidence="1">
    <location>
        <begin position="55"/>
        <end position="122"/>
    </location>
</feature>
<evidence type="ECO:0000313" key="2">
    <source>
        <dbReference type="EMBL" id="KAK1668613.1"/>
    </source>
</evidence>
<dbReference type="Proteomes" id="UP001231189">
    <property type="component" value="Unassembled WGS sequence"/>
</dbReference>
<organism evidence="2 3">
    <name type="scientific">Lolium multiflorum</name>
    <name type="common">Italian ryegrass</name>
    <name type="synonym">Lolium perenne subsp. multiflorum</name>
    <dbReference type="NCBI Taxonomy" id="4521"/>
    <lineage>
        <taxon>Eukaryota</taxon>
        <taxon>Viridiplantae</taxon>
        <taxon>Streptophyta</taxon>
        <taxon>Embryophyta</taxon>
        <taxon>Tracheophyta</taxon>
        <taxon>Spermatophyta</taxon>
        <taxon>Magnoliopsida</taxon>
        <taxon>Liliopsida</taxon>
        <taxon>Poales</taxon>
        <taxon>Poaceae</taxon>
        <taxon>BOP clade</taxon>
        <taxon>Pooideae</taxon>
        <taxon>Poodae</taxon>
        <taxon>Poeae</taxon>
        <taxon>Poeae Chloroplast Group 2 (Poeae type)</taxon>
        <taxon>Loliodinae</taxon>
        <taxon>Loliinae</taxon>
        <taxon>Lolium</taxon>
    </lineage>
</organism>
<dbReference type="AlphaFoldDB" id="A0AAD8T414"/>
<protein>
    <submittedName>
        <fullName evidence="2">Uncharacterized protein</fullName>
    </submittedName>
</protein>